<dbReference type="Pfam" id="PF02632">
    <property type="entry name" value="BioY"/>
    <property type="match status" value="1"/>
</dbReference>
<name>A0A482YBU7_9EURY</name>
<evidence type="ECO:0000256" key="1">
    <source>
        <dbReference type="PIRNR" id="PIRNR016661"/>
    </source>
</evidence>
<dbReference type="InterPro" id="IPR003784">
    <property type="entry name" value="BioY"/>
</dbReference>
<protein>
    <submittedName>
        <fullName evidence="3">Biotin transport system substrate-specific component</fullName>
    </submittedName>
</protein>
<comment type="similarity">
    <text evidence="1">Belongs to the BioY family.</text>
</comment>
<comment type="subcellular location">
    <subcellularLocation>
        <location evidence="1">Cell membrane</location>
        <topology evidence="1">Multi-pass membrane protein</topology>
    </subcellularLocation>
</comment>
<keyword evidence="1" id="KW-0813">Transport</keyword>
<dbReference type="OrthoDB" id="50443at2157"/>
<dbReference type="PANTHER" id="PTHR34295:SF1">
    <property type="entry name" value="BIOTIN TRANSPORTER BIOY"/>
    <property type="match status" value="1"/>
</dbReference>
<dbReference type="GO" id="GO:0015225">
    <property type="term" value="F:biotin transmembrane transporter activity"/>
    <property type="evidence" value="ECO:0007669"/>
    <property type="project" value="UniProtKB-UniRule"/>
</dbReference>
<reference evidence="3 4" key="1">
    <citation type="submission" date="2019-02" db="EMBL/GenBank/DDBJ databases">
        <title>Genomic Encyclopedia of Archaeal and Bacterial Type Strains, Phase II (KMG-II): from individual species to whole genera.</title>
        <authorList>
            <person name="Goeker M."/>
        </authorList>
    </citation>
    <scope>NUCLEOTIDE SEQUENCE [LARGE SCALE GENOMIC DNA]</scope>
    <source>
        <strain evidence="3 4">DSM 18328</strain>
    </source>
</reference>
<dbReference type="AlphaFoldDB" id="A0A482YBU7"/>
<dbReference type="GO" id="GO:0005886">
    <property type="term" value="C:plasma membrane"/>
    <property type="evidence" value="ECO:0007669"/>
    <property type="project" value="UniProtKB-SubCell"/>
</dbReference>
<keyword evidence="2" id="KW-0812">Transmembrane</keyword>
<dbReference type="EMBL" id="SHMP01000004">
    <property type="protein sequence ID" value="RZV11205.1"/>
    <property type="molecule type" value="Genomic_DNA"/>
</dbReference>
<feature type="transmembrane region" description="Helical" evidence="2">
    <location>
        <begin position="132"/>
        <end position="156"/>
    </location>
</feature>
<dbReference type="Gene3D" id="1.10.1760.20">
    <property type="match status" value="1"/>
</dbReference>
<gene>
    <name evidence="3" type="ORF">BDK88_2450</name>
</gene>
<keyword evidence="1" id="KW-1003">Cell membrane</keyword>
<feature type="transmembrane region" description="Helical" evidence="2">
    <location>
        <begin position="20"/>
        <end position="40"/>
    </location>
</feature>
<dbReference type="PANTHER" id="PTHR34295">
    <property type="entry name" value="BIOTIN TRANSPORTER BIOY"/>
    <property type="match status" value="1"/>
</dbReference>
<organism evidence="3 4">
    <name type="scientific">Natrinema hispanicum</name>
    <dbReference type="NCBI Taxonomy" id="392421"/>
    <lineage>
        <taxon>Archaea</taxon>
        <taxon>Methanobacteriati</taxon>
        <taxon>Methanobacteriota</taxon>
        <taxon>Stenosarchaea group</taxon>
        <taxon>Halobacteria</taxon>
        <taxon>Halobacteriales</taxon>
        <taxon>Natrialbaceae</taxon>
        <taxon>Natrinema</taxon>
    </lineage>
</organism>
<evidence type="ECO:0000313" key="3">
    <source>
        <dbReference type="EMBL" id="RZV11205.1"/>
    </source>
</evidence>
<comment type="caution">
    <text evidence="3">The sequence shown here is derived from an EMBL/GenBank/DDBJ whole genome shotgun (WGS) entry which is preliminary data.</text>
</comment>
<dbReference type="Proteomes" id="UP000291097">
    <property type="component" value="Unassembled WGS sequence"/>
</dbReference>
<feature type="transmembrane region" description="Helical" evidence="2">
    <location>
        <begin position="47"/>
        <end position="65"/>
    </location>
</feature>
<keyword evidence="2" id="KW-1133">Transmembrane helix</keyword>
<keyword evidence="1 2" id="KW-0472">Membrane</keyword>
<sequence length="193" mass="20079">MATDQHSVELVDDDVVKPFARAAVLAALMGAAVFVGSIPIPFSPIPISLGVIVVYLAGLYLGPYWGAFSLLLYLTAGAVGLPIFAERASGLGVLVGNSAGYLWSYPTAALLIGAVVHRWSEDGDPADLSRPVLVVTLLAALTVIYLLGAAWLGYVLELSPVKAIEIGVVPFIPGDLIKIAAVVAIVEAERIAT</sequence>
<feature type="transmembrane region" description="Helical" evidence="2">
    <location>
        <begin position="102"/>
        <end position="120"/>
    </location>
</feature>
<evidence type="ECO:0000313" key="4">
    <source>
        <dbReference type="Proteomes" id="UP000291097"/>
    </source>
</evidence>
<accession>A0A482YBU7</accession>
<proteinExistence type="inferred from homology"/>
<evidence type="ECO:0000256" key="2">
    <source>
        <dbReference type="SAM" id="Phobius"/>
    </source>
</evidence>
<dbReference type="PIRSF" id="PIRSF016661">
    <property type="entry name" value="BioY"/>
    <property type="match status" value="1"/>
</dbReference>
<dbReference type="RefSeq" id="WP_130500561.1">
    <property type="nucleotide sequence ID" value="NZ_SHMP01000004.1"/>
</dbReference>